<reference evidence="3 4" key="1">
    <citation type="submission" date="2019-05" db="EMBL/GenBank/DDBJ databases">
        <title>Draft Genome of Bradyrhizobium elkanii strain SEMIA 938, Used in Commercial Inoculants for Lupinus spp. in Brazil.</title>
        <authorList>
            <person name="Hungria M."/>
            <person name="Delamuta J.R.M."/>
            <person name="Ribeiro R.A."/>
            <person name="Nogueira M.A."/>
        </authorList>
    </citation>
    <scope>NUCLEOTIDE SEQUENCE [LARGE SCALE GENOMIC DNA]</scope>
    <source>
        <strain evidence="3 4">Semia 938</strain>
    </source>
</reference>
<gene>
    <name evidence="3" type="ORF">FDV58_13870</name>
</gene>
<evidence type="ECO:0000256" key="1">
    <source>
        <dbReference type="ARBA" id="ARBA00008791"/>
    </source>
</evidence>
<dbReference type="Gene3D" id="3.40.50.12370">
    <property type="match status" value="1"/>
</dbReference>
<dbReference type="InterPro" id="IPR006016">
    <property type="entry name" value="UspA"/>
</dbReference>
<dbReference type="AlphaFoldDB" id="A0A4U6S2F9"/>
<dbReference type="SUPFAM" id="SSF52402">
    <property type="entry name" value="Adenine nucleotide alpha hydrolases-like"/>
    <property type="match status" value="1"/>
</dbReference>
<organism evidence="3 4">
    <name type="scientific">Bradyrhizobium elkanii</name>
    <dbReference type="NCBI Taxonomy" id="29448"/>
    <lineage>
        <taxon>Bacteria</taxon>
        <taxon>Pseudomonadati</taxon>
        <taxon>Pseudomonadota</taxon>
        <taxon>Alphaproteobacteria</taxon>
        <taxon>Hyphomicrobiales</taxon>
        <taxon>Nitrobacteraceae</taxon>
        <taxon>Bradyrhizobium</taxon>
    </lineage>
</organism>
<dbReference type="InterPro" id="IPR006015">
    <property type="entry name" value="Universal_stress_UspA"/>
</dbReference>
<evidence type="ECO:0000313" key="3">
    <source>
        <dbReference type="EMBL" id="TKV81201.1"/>
    </source>
</evidence>
<dbReference type="Pfam" id="PF00582">
    <property type="entry name" value="Usp"/>
    <property type="match status" value="1"/>
</dbReference>
<dbReference type="PRINTS" id="PR01438">
    <property type="entry name" value="UNVRSLSTRESS"/>
</dbReference>
<comment type="similarity">
    <text evidence="1">Belongs to the universal stress protein A family.</text>
</comment>
<feature type="domain" description="UspA" evidence="2">
    <location>
        <begin position="156"/>
        <end position="275"/>
    </location>
</feature>
<evidence type="ECO:0000313" key="4">
    <source>
        <dbReference type="Proteomes" id="UP000305095"/>
    </source>
</evidence>
<accession>A0A4U6S2F9</accession>
<name>A0A4U6S2F9_BRAEL</name>
<dbReference type="EMBL" id="SZZP01000007">
    <property type="protein sequence ID" value="TKV81201.1"/>
    <property type="molecule type" value="Genomic_DNA"/>
</dbReference>
<comment type="caution">
    <text evidence="3">The sequence shown here is derived from an EMBL/GenBank/DDBJ whole genome shotgun (WGS) entry which is preliminary data.</text>
</comment>
<sequence>MAIKDVLLTLTSYPDPTPPSVIDHAVSLASLFGAHIAAISCEAHVQIPGSFLGGAGNLGAIVAGEAHKSRKNAQDLLAAFEAAAQKSGVLHEIVLERCLTFEVPDLLMEYARLRDLTIVPVPQSYDQWYAEAIIFGSGRPTLVVPEAPSSGAVDLNRVLVAWDFSRAAARAVSDAIPILEKAREVYICTVTSEKTIPSRRSSSELAKNLSRHGIDVIVEEVDAAGRAIGDVLATQIESRRCNLLVMGGYGHSRLREFVLGGATRSILANPPIPVLFSH</sequence>
<protein>
    <submittedName>
        <fullName evidence="3">Universal stress protein</fullName>
    </submittedName>
</protein>
<dbReference type="Proteomes" id="UP000305095">
    <property type="component" value="Unassembled WGS sequence"/>
</dbReference>
<dbReference type="CDD" id="cd00293">
    <property type="entry name" value="USP-like"/>
    <property type="match status" value="1"/>
</dbReference>
<dbReference type="PANTHER" id="PTHR46268">
    <property type="entry name" value="STRESS RESPONSE PROTEIN NHAX"/>
    <property type="match status" value="1"/>
</dbReference>
<proteinExistence type="inferred from homology"/>
<dbReference type="RefSeq" id="WP_137478719.1">
    <property type="nucleotide sequence ID" value="NZ_SZZP01000007.1"/>
</dbReference>
<dbReference type="PANTHER" id="PTHR46268:SF15">
    <property type="entry name" value="UNIVERSAL STRESS PROTEIN HP_0031"/>
    <property type="match status" value="1"/>
</dbReference>
<evidence type="ECO:0000259" key="2">
    <source>
        <dbReference type="Pfam" id="PF00582"/>
    </source>
</evidence>